<protein>
    <recommendedName>
        <fullName evidence="1">Bacteriophage T5 Orf172 DNA-binding domain-containing protein</fullName>
    </recommendedName>
</protein>
<accession>A0A0F9VTL8</accession>
<dbReference type="EMBL" id="LAZR01000009">
    <property type="protein sequence ID" value="KKO08466.1"/>
    <property type="molecule type" value="Genomic_DNA"/>
</dbReference>
<proteinExistence type="predicted"/>
<dbReference type="Pfam" id="PF10544">
    <property type="entry name" value="T5orf172"/>
    <property type="match status" value="1"/>
</dbReference>
<reference evidence="2" key="1">
    <citation type="journal article" date="2015" name="Nature">
        <title>Complex archaea that bridge the gap between prokaryotes and eukaryotes.</title>
        <authorList>
            <person name="Spang A."/>
            <person name="Saw J.H."/>
            <person name="Jorgensen S.L."/>
            <person name="Zaremba-Niedzwiedzka K."/>
            <person name="Martijn J."/>
            <person name="Lind A.E."/>
            <person name="van Eijk R."/>
            <person name="Schleper C."/>
            <person name="Guy L."/>
            <person name="Ettema T.J."/>
        </authorList>
    </citation>
    <scope>NUCLEOTIDE SEQUENCE</scope>
</reference>
<feature type="domain" description="Bacteriophage T5 Orf172 DNA-binding" evidence="1">
    <location>
        <begin position="25"/>
        <end position="110"/>
    </location>
</feature>
<comment type="caution">
    <text evidence="2">The sequence shown here is derived from an EMBL/GenBank/DDBJ whole genome shotgun (WGS) entry which is preliminary data.</text>
</comment>
<name>A0A0F9VTL8_9ZZZZ</name>
<sequence length="175" mass="19917">MSQQKGSIYAYTTPAYRDTRWTGRRRGRGLIKVGYTRRDPHVRIREQIGASSPEKDPYTLLLTAQAVKRNGKTFSDKDVHRILRGMGVRNVHNEWFEARPEDIRSALKMIDARSVRKGRRHSRRKRKPAPFRRIKTAIYASLTGTVFYAALFPEQARAAGSAVLSLAIDYIASGV</sequence>
<gene>
    <name evidence="2" type="ORF">LCGC14_0044040</name>
</gene>
<dbReference type="InterPro" id="IPR018306">
    <property type="entry name" value="Phage_T5_Orf172_DNA-bd"/>
</dbReference>
<evidence type="ECO:0000313" key="2">
    <source>
        <dbReference type="EMBL" id="KKO08466.1"/>
    </source>
</evidence>
<organism evidence="2">
    <name type="scientific">marine sediment metagenome</name>
    <dbReference type="NCBI Taxonomy" id="412755"/>
    <lineage>
        <taxon>unclassified sequences</taxon>
        <taxon>metagenomes</taxon>
        <taxon>ecological metagenomes</taxon>
    </lineage>
</organism>
<dbReference type="SMART" id="SM00974">
    <property type="entry name" value="T5orf172"/>
    <property type="match status" value="1"/>
</dbReference>
<dbReference type="AlphaFoldDB" id="A0A0F9VTL8"/>
<evidence type="ECO:0000259" key="1">
    <source>
        <dbReference type="SMART" id="SM00974"/>
    </source>
</evidence>